<dbReference type="InterPro" id="IPR003339">
    <property type="entry name" value="ABC/ECF_trnsptr_transmembrane"/>
</dbReference>
<evidence type="ECO:0000256" key="6">
    <source>
        <dbReference type="SAM" id="Phobius"/>
    </source>
</evidence>
<comment type="subcellular location">
    <subcellularLocation>
        <location evidence="1">Membrane</location>
        <topology evidence="1">Multi-pass membrane protein</topology>
    </subcellularLocation>
</comment>
<evidence type="ECO:0000313" key="7">
    <source>
        <dbReference type="EMBL" id="HIZ89503.1"/>
    </source>
</evidence>
<name>A0A9D2GT34_9BACT</name>
<evidence type="ECO:0000256" key="3">
    <source>
        <dbReference type="ARBA" id="ARBA00022692"/>
    </source>
</evidence>
<reference evidence="7" key="2">
    <citation type="submission" date="2021-04" db="EMBL/GenBank/DDBJ databases">
        <authorList>
            <person name="Gilroy R."/>
        </authorList>
    </citation>
    <scope>NUCLEOTIDE SEQUENCE</scope>
    <source>
        <strain evidence="7">ChiW4-1371</strain>
    </source>
</reference>
<dbReference type="GO" id="GO:0005886">
    <property type="term" value="C:plasma membrane"/>
    <property type="evidence" value="ECO:0007669"/>
    <property type="project" value="UniProtKB-ARBA"/>
</dbReference>
<evidence type="ECO:0000256" key="4">
    <source>
        <dbReference type="ARBA" id="ARBA00022989"/>
    </source>
</evidence>
<evidence type="ECO:0000256" key="1">
    <source>
        <dbReference type="ARBA" id="ARBA00004141"/>
    </source>
</evidence>
<protein>
    <submittedName>
        <fullName evidence="7">Energy-coupling factor transporter transmembrane protein EcfT</fullName>
    </submittedName>
</protein>
<dbReference type="AlphaFoldDB" id="A0A9D2GT34"/>
<organism evidence="7 8">
    <name type="scientific">Candidatus Mucispirillum faecigallinarum</name>
    <dbReference type="NCBI Taxonomy" id="2838699"/>
    <lineage>
        <taxon>Bacteria</taxon>
        <taxon>Pseudomonadati</taxon>
        <taxon>Deferribacterota</taxon>
        <taxon>Deferribacteres</taxon>
        <taxon>Deferribacterales</taxon>
        <taxon>Mucispirillaceae</taxon>
        <taxon>Mucispirillum</taxon>
    </lineage>
</organism>
<proteinExistence type="predicted"/>
<keyword evidence="3 6" id="KW-0812">Transmembrane</keyword>
<gene>
    <name evidence="7" type="ORF">H9804_06135</name>
</gene>
<keyword evidence="2" id="KW-1003">Cell membrane</keyword>
<dbReference type="InterPro" id="IPR051611">
    <property type="entry name" value="ECF_transporter_component"/>
</dbReference>
<feature type="transmembrane region" description="Helical" evidence="6">
    <location>
        <begin position="102"/>
        <end position="122"/>
    </location>
</feature>
<dbReference type="Pfam" id="PF02361">
    <property type="entry name" value="CbiQ"/>
    <property type="match status" value="1"/>
</dbReference>
<comment type="caution">
    <text evidence="7">The sequence shown here is derived from an EMBL/GenBank/DDBJ whole genome shotgun (WGS) entry which is preliminary data.</text>
</comment>
<feature type="transmembrane region" description="Helical" evidence="6">
    <location>
        <begin position="30"/>
        <end position="58"/>
    </location>
</feature>
<sequence>MQESFAVKVEKDYENKGFKDMAGIDVRVKLIITFTVSIAAVILSSIYAQIVLFGFSLIYALNMRKPKVMALTYLFIMLIFFTALCSLFIINMFTNFMEGRSYFALTVPFMRMVTMINVLLPLAFTTNMQSILTALKSFRLPLFIYLPVAVMIRFIPAFINDIKQIIESLATRGIDVSFKSFFTHPIRMGRFLFMPLLFRSLRASEELGIAAELKGIGLNSKVRPYKSLKFTLNDLFILIFFAFIITAAFVVQYNIEVPESLRSLHR</sequence>
<evidence type="ECO:0000313" key="8">
    <source>
        <dbReference type="Proteomes" id="UP000824176"/>
    </source>
</evidence>
<dbReference type="Proteomes" id="UP000824176">
    <property type="component" value="Unassembled WGS sequence"/>
</dbReference>
<accession>A0A9D2GT34</accession>
<feature type="transmembrane region" description="Helical" evidence="6">
    <location>
        <begin position="70"/>
        <end position="90"/>
    </location>
</feature>
<reference evidence="7" key="1">
    <citation type="journal article" date="2021" name="PeerJ">
        <title>Extensive microbial diversity within the chicken gut microbiome revealed by metagenomics and culture.</title>
        <authorList>
            <person name="Gilroy R."/>
            <person name="Ravi A."/>
            <person name="Getino M."/>
            <person name="Pursley I."/>
            <person name="Horton D.L."/>
            <person name="Alikhan N.F."/>
            <person name="Baker D."/>
            <person name="Gharbi K."/>
            <person name="Hall N."/>
            <person name="Watson M."/>
            <person name="Adriaenssens E.M."/>
            <person name="Foster-Nyarko E."/>
            <person name="Jarju S."/>
            <person name="Secka A."/>
            <person name="Antonio M."/>
            <person name="Oren A."/>
            <person name="Chaudhuri R.R."/>
            <person name="La Ragione R."/>
            <person name="Hildebrand F."/>
            <person name="Pallen M.J."/>
        </authorList>
    </citation>
    <scope>NUCLEOTIDE SEQUENCE</scope>
    <source>
        <strain evidence="7">ChiW4-1371</strain>
    </source>
</reference>
<dbReference type="EMBL" id="DXAQ01000094">
    <property type="protein sequence ID" value="HIZ89503.1"/>
    <property type="molecule type" value="Genomic_DNA"/>
</dbReference>
<keyword evidence="5 6" id="KW-0472">Membrane</keyword>
<dbReference type="PANTHER" id="PTHR34857:SF2">
    <property type="entry name" value="SLL0384 PROTEIN"/>
    <property type="match status" value="1"/>
</dbReference>
<feature type="transmembrane region" description="Helical" evidence="6">
    <location>
        <begin position="235"/>
        <end position="255"/>
    </location>
</feature>
<dbReference type="CDD" id="cd16914">
    <property type="entry name" value="EcfT"/>
    <property type="match status" value="1"/>
</dbReference>
<keyword evidence="4 6" id="KW-1133">Transmembrane helix</keyword>
<evidence type="ECO:0000256" key="2">
    <source>
        <dbReference type="ARBA" id="ARBA00022475"/>
    </source>
</evidence>
<feature type="transmembrane region" description="Helical" evidence="6">
    <location>
        <begin position="142"/>
        <end position="159"/>
    </location>
</feature>
<evidence type="ECO:0000256" key="5">
    <source>
        <dbReference type="ARBA" id="ARBA00023136"/>
    </source>
</evidence>
<dbReference type="PANTHER" id="PTHR34857">
    <property type="entry name" value="SLL0384 PROTEIN"/>
    <property type="match status" value="1"/>
</dbReference>